<evidence type="ECO:0000313" key="1">
    <source>
        <dbReference type="EMBL" id="AKH46063.1"/>
    </source>
</evidence>
<reference evidence="1" key="1">
    <citation type="journal article" date="2015" name="Front. Microbiol.">
        <title>Combining genomic sequencing methods to explore viral diversity and reveal potential virus-host interactions.</title>
        <authorList>
            <person name="Chow C.E."/>
            <person name="Winget D.M."/>
            <person name="White R.A.III."/>
            <person name="Hallam S.J."/>
            <person name="Suttle C.A."/>
        </authorList>
    </citation>
    <scope>NUCLEOTIDE SEQUENCE</scope>
    <source>
        <strain evidence="1">Anoxic3_3</strain>
    </source>
</reference>
<dbReference type="EMBL" id="KR029578">
    <property type="protein sequence ID" value="AKH46063.1"/>
    <property type="molecule type" value="Genomic_DNA"/>
</dbReference>
<organism evidence="1">
    <name type="scientific">uncultured marine virus</name>
    <dbReference type="NCBI Taxonomy" id="186617"/>
    <lineage>
        <taxon>Viruses</taxon>
        <taxon>environmental samples</taxon>
    </lineage>
</organism>
<sequence>MIASFIKIINSFLSSSKTTSWLRIRPTYSASSLSFKLPFSILSSNCARFTPSTIIRSQSVA</sequence>
<reference evidence="1" key="2">
    <citation type="submission" date="2015-03" db="EMBL/GenBank/DDBJ databases">
        <authorList>
            <person name="Chow C.-E.T."/>
            <person name="Winget D.M."/>
            <person name="White R.A.III."/>
            <person name="Hallam S.J."/>
            <person name="Suttle C.A."/>
        </authorList>
    </citation>
    <scope>NUCLEOTIDE SEQUENCE</scope>
    <source>
        <strain evidence="1">Anoxic3_3</strain>
    </source>
</reference>
<protein>
    <submittedName>
        <fullName evidence="1">Uncharacterized protein</fullName>
    </submittedName>
</protein>
<name>A0A0F7L3J5_9VIRU</name>
<proteinExistence type="predicted"/>
<accession>A0A0F7L3J5</accession>